<evidence type="ECO:0000313" key="3">
    <source>
        <dbReference type="EMBL" id="KAJ1210822.1"/>
    </source>
</evidence>
<organism evidence="3 4">
    <name type="scientific">Pleurodeles waltl</name>
    <name type="common">Iberian ribbed newt</name>
    <dbReference type="NCBI Taxonomy" id="8319"/>
    <lineage>
        <taxon>Eukaryota</taxon>
        <taxon>Metazoa</taxon>
        <taxon>Chordata</taxon>
        <taxon>Craniata</taxon>
        <taxon>Vertebrata</taxon>
        <taxon>Euteleostomi</taxon>
        <taxon>Amphibia</taxon>
        <taxon>Batrachia</taxon>
        <taxon>Caudata</taxon>
        <taxon>Salamandroidea</taxon>
        <taxon>Salamandridae</taxon>
        <taxon>Pleurodelinae</taxon>
        <taxon>Pleurodeles</taxon>
    </lineage>
</organism>
<dbReference type="Proteomes" id="UP001066276">
    <property type="component" value="Chromosome 1_2"/>
</dbReference>
<feature type="region of interest" description="Disordered" evidence="2">
    <location>
        <begin position="46"/>
        <end position="84"/>
    </location>
</feature>
<sequence>MVCIPCIVVPVLLWVYKKFLEPYIYPYIAPLINRIWPKKAVAEAGPQSKTTQGACKGESQPLTNGTSNGIITTGPEETSDKKTD</sequence>
<comment type="caution">
    <text evidence="3">The sequence shown here is derived from an EMBL/GenBank/DDBJ whole genome shotgun (WGS) entry which is preliminary data.</text>
</comment>
<evidence type="ECO:0000313" key="4">
    <source>
        <dbReference type="Proteomes" id="UP001066276"/>
    </source>
</evidence>
<dbReference type="PANTHER" id="PTHR13456">
    <property type="entry name" value="UPF0729 PROTEIN C18ORF32"/>
    <property type="match status" value="1"/>
</dbReference>
<evidence type="ECO:0000256" key="1">
    <source>
        <dbReference type="ARBA" id="ARBA00007959"/>
    </source>
</evidence>
<dbReference type="InterPro" id="IPR026776">
    <property type="entry name" value="UPF0729_C18orf32-like"/>
</dbReference>
<name>A0AAV7WDJ7_PLEWA</name>
<dbReference type="Pfam" id="PF14975">
    <property type="entry name" value="DUF4512"/>
    <property type="match status" value="1"/>
</dbReference>
<dbReference type="PANTHER" id="PTHR13456:SF0">
    <property type="entry name" value="UPF0729 PROTEIN C18ORF32"/>
    <property type="match status" value="1"/>
</dbReference>
<reference evidence="3" key="1">
    <citation type="journal article" date="2022" name="bioRxiv">
        <title>Sequencing and chromosome-scale assembly of the giantPleurodeles waltlgenome.</title>
        <authorList>
            <person name="Brown T."/>
            <person name="Elewa A."/>
            <person name="Iarovenko S."/>
            <person name="Subramanian E."/>
            <person name="Araus A.J."/>
            <person name="Petzold A."/>
            <person name="Susuki M."/>
            <person name="Suzuki K.-i.T."/>
            <person name="Hayashi T."/>
            <person name="Toyoda A."/>
            <person name="Oliveira C."/>
            <person name="Osipova E."/>
            <person name="Leigh N.D."/>
            <person name="Simon A."/>
            <person name="Yun M.H."/>
        </authorList>
    </citation>
    <scope>NUCLEOTIDE SEQUENCE</scope>
    <source>
        <strain evidence="3">20211129_DDA</strain>
        <tissue evidence="3">Liver</tissue>
    </source>
</reference>
<feature type="compositionally biased region" description="Low complexity" evidence="2">
    <location>
        <begin position="63"/>
        <end position="74"/>
    </location>
</feature>
<evidence type="ECO:0008006" key="5">
    <source>
        <dbReference type="Google" id="ProtNLM"/>
    </source>
</evidence>
<gene>
    <name evidence="3" type="ORF">NDU88_006184</name>
</gene>
<accession>A0AAV7WDJ7</accession>
<evidence type="ECO:0000256" key="2">
    <source>
        <dbReference type="SAM" id="MobiDB-lite"/>
    </source>
</evidence>
<keyword evidence="4" id="KW-1185">Reference proteome</keyword>
<comment type="similarity">
    <text evidence="1">Belongs to the UPF0729 family.</text>
</comment>
<protein>
    <recommendedName>
        <fullName evidence="5">CR032 protein</fullName>
    </recommendedName>
</protein>
<dbReference type="EMBL" id="JANPWB010000002">
    <property type="protein sequence ID" value="KAJ1210822.1"/>
    <property type="molecule type" value="Genomic_DNA"/>
</dbReference>
<dbReference type="AlphaFoldDB" id="A0AAV7WDJ7"/>
<proteinExistence type="inferred from homology"/>